<evidence type="ECO:0000256" key="4">
    <source>
        <dbReference type="ARBA" id="ARBA00022741"/>
    </source>
</evidence>
<dbReference type="InterPro" id="IPR004821">
    <property type="entry name" value="Cyt_trans-like"/>
</dbReference>
<keyword evidence="3" id="KW-0548">Nucleotidyltransferase</keyword>
<dbReference type="InterPro" id="IPR011914">
    <property type="entry name" value="RfaE_dom_II"/>
</dbReference>
<dbReference type="NCBIfam" id="TIGR02199">
    <property type="entry name" value="rfaE_dom_II"/>
    <property type="match status" value="1"/>
</dbReference>
<dbReference type="Gene3D" id="3.40.50.620">
    <property type="entry name" value="HUPs"/>
    <property type="match status" value="1"/>
</dbReference>
<dbReference type="InterPro" id="IPR014729">
    <property type="entry name" value="Rossmann-like_a/b/a_fold"/>
</dbReference>
<evidence type="ECO:0000256" key="6">
    <source>
        <dbReference type="ARBA" id="ARBA00023277"/>
    </source>
</evidence>
<keyword evidence="5" id="KW-0067">ATP-binding</keyword>
<keyword evidence="2" id="KW-0808">Transferase</keyword>
<evidence type="ECO:0000256" key="7">
    <source>
        <dbReference type="ARBA" id="ARBA00047428"/>
    </source>
</evidence>
<organism evidence="9">
    <name type="scientific">marine metagenome</name>
    <dbReference type="NCBI Taxonomy" id="408172"/>
    <lineage>
        <taxon>unclassified sequences</taxon>
        <taxon>metagenomes</taxon>
        <taxon>ecological metagenomes</taxon>
    </lineage>
</organism>
<dbReference type="Pfam" id="PF01467">
    <property type="entry name" value="CTP_transf_like"/>
    <property type="match status" value="1"/>
</dbReference>
<dbReference type="GO" id="GO:0005524">
    <property type="term" value="F:ATP binding"/>
    <property type="evidence" value="ECO:0007669"/>
    <property type="project" value="UniProtKB-KW"/>
</dbReference>
<dbReference type="InterPro" id="IPR050385">
    <property type="entry name" value="Archaeal_FAD_synthase"/>
</dbReference>
<dbReference type="EC" id="2.7.7.70" evidence="1"/>
<evidence type="ECO:0000259" key="8">
    <source>
        <dbReference type="Pfam" id="PF01467"/>
    </source>
</evidence>
<sequence>MAVWTKLQAKEQVLEWQSVGNVVVFTNGCFDVLHRGHIDYLTEAKALGNKLIIGLNSDASVLLLKGEGRPVQPEEDRAVIIDALHVVDGVTIFSEETPIELIKELKPDVLVKGGDYTGDSVVGADEVRNNGGSVKILPFRKGCGTTLLLKKIQGERK</sequence>
<dbReference type="PANTHER" id="PTHR43793:SF2">
    <property type="entry name" value="BIFUNCTIONAL PROTEIN HLDE"/>
    <property type="match status" value="1"/>
</dbReference>
<evidence type="ECO:0000256" key="1">
    <source>
        <dbReference type="ARBA" id="ARBA00012519"/>
    </source>
</evidence>
<gene>
    <name evidence="9" type="ORF">METZ01_LOCUS42077</name>
</gene>
<dbReference type="AlphaFoldDB" id="A0A381RJG7"/>
<proteinExistence type="predicted"/>
<evidence type="ECO:0000313" key="9">
    <source>
        <dbReference type="EMBL" id="SUZ89223.1"/>
    </source>
</evidence>
<dbReference type="NCBIfam" id="TIGR00125">
    <property type="entry name" value="cyt_tran_rel"/>
    <property type="match status" value="1"/>
</dbReference>
<dbReference type="GO" id="GO:0005975">
    <property type="term" value="P:carbohydrate metabolic process"/>
    <property type="evidence" value="ECO:0007669"/>
    <property type="project" value="InterPro"/>
</dbReference>
<protein>
    <recommendedName>
        <fullName evidence="1">D-glycero-beta-D-manno-heptose 1-phosphate adenylyltransferase</fullName>
        <ecNumber evidence="1">2.7.7.70</ecNumber>
    </recommendedName>
</protein>
<comment type="catalytic activity">
    <reaction evidence="7">
        <text>D-glycero-beta-D-manno-heptose 1-phosphate + ATP + H(+) = ADP-D-glycero-beta-D-manno-heptose + diphosphate</text>
        <dbReference type="Rhea" id="RHEA:27465"/>
        <dbReference type="ChEBI" id="CHEBI:15378"/>
        <dbReference type="ChEBI" id="CHEBI:30616"/>
        <dbReference type="ChEBI" id="CHEBI:33019"/>
        <dbReference type="ChEBI" id="CHEBI:59967"/>
        <dbReference type="ChEBI" id="CHEBI:61593"/>
        <dbReference type="EC" id="2.7.7.70"/>
    </reaction>
</comment>
<dbReference type="GO" id="GO:0016779">
    <property type="term" value="F:nucleotidyltransferase activity"/>
    <property type="evidence" value="ECO:0007669"/>
    <property type="project" value="UniProtKB-KW"/>
</dbReference>
<name>A0A381RJG7_9ZZZZ</name>
<keyword evidence="6" id="KW-0119">Carbohydrate metabolism</keyword>
<evidence type="ECO:0000256" key="5">
    <source>
        <dbReference type="ARBA" id="ARBA00022840"/>
    </source>
</evidence>
<accession>A0A381RJG7</accession>
<evidence type="ECO:0000256" key="2">
    <source>
        <dbReference type="ARBA" id="ARBA00022679"/>
    </source>
</evidence>
<feature type="domain" description="Cytidyltransferase-like" evidence="8">
    <location>
        <begin position="25"/>
        <end position="120"/>
    </location>
</feature>
<evidence type="ECO:0000256" key="3">
    <source>
        <dbReference type="ARBA" id="ARBA00022695"/>
    </source>
</evidence>
<keyword evidence="4" id="KW-0547">Nucleotide-binding</keyword>
<dbReference type="SUPFAM" id="SSF52374">
    <property type="entry name" value="Nucleotidylyl transferase"/>
    <property type="match status" value="1"/>
</dbReference>
<dbReference type="PANTHER" id="PTHR43793">
    <property type="entry name" value="FAD SYNTHASE"/>
    <property type="match status" value="1"/>
</dbReference>
<reference evidence="9" key="1">
    <citation type="submission" date="2018-05" db="EMBL/GenBank/DDBJ databases">
        <authorList>
            <person name="Lanie J.A."/>
            <person name="Ng W.-L."/>
            <person name="Kazmierczak K.M."/>
            <person name="Andrzejewski T.M."/>
            <person name="Davidsen T.M."/>
            <person name="Wayne K.J."/>
            <person name="Tettelin H."/>
            <person name="Glass J.I."/>
            <person name="Rusch D."/>
            <person name="Podicherti R."/>
            <person name="Tsui H.-C.T."/>
            <person name="Winkler M.E."/>
        </authorList>
    </citation>
    <scope>NUCLEOTIDE SEQUENCE</scope>
</reference>
<dbReference type="GO" id="GO:0016773">
    <property type="term" value="F:phosphotransferase activity, alcohol group as acceptor"/>
    <property type="evidence" value="ECO:0007669"/>
    <property type="project" value="InterPro"/>
</dbReference>
<dbReference type="EMBL" id="UINC01001810">
    <property type="protein sequence ID" value="SUZ89223.1"/>
    <property type="molecule type" value="Genomic_DNA"/>
</dbReference>